<feature type="transmembrane region" description="Helical" evidence="9">
    <location>
        <begin position="189"/>
        <end position="214"/>
    </location>
</feature>
<evidence type="ECO:0000256" key="3">
    <source>
        <dbReference type="ARBA" id="ARBA00022448"/>
    </source>
</evidence>
<dbReference type="Pfam" id="PF01594">
    <property type="entry name" value="AI-2E_transport"/>
    <property type="match status" value="1"/>
</dbReference>
<proteinExistence type="inferred from homology"/>
<evidence type="ECO:0000256" key="1">
    <source>
        <dbReference type="ARBA" id="ARBA00004651"/>
    </source>
</evidence>
<evidence type="ECO:0000313" key="10">
    <source>
        <dbReference type="EMBL" id="MFB0833213.1"/>
    </source>
</evidence>
<feature type="transmembrane region" description="Helical" evidence="9">
    <location>
        <begin position="159"/>
        <end position="177"/>
    </location>
</feature>
<keyword evidence="6 9" id="KW-1133">Transmembrane helix</keyword>
<feature type="compositionally biased region" description="Low complexity" evidence="8">
    <location>
        <begin position="23"/>
        <end position="34"/>
    </location>
</feature>
<feature type="transmembrane region" description="Helical" evidence="9">
    <location>
        <begin position="427"/>
        <end position="460"/>
    </location>
</feature>
<evidence type="ECO:0000256" key="5">
    <source>
        <dbReference type="ARBA" id="ARBA00022692"/>
    </source>
</evidence>
<feature type="transmembrane region" description="Helical" evidence="9">
    <location>
        <begin position="396"/>
        <end position="415"/>
    </location>
</feature>
<dbReference type="EMBL" id="JBHDLJ010000001">
    <property type="protein sequence ID" value="MFB0833213.1"/>
    <property type="molecule type" value="Genomic_DNA"/>
</dbReference>
<keyword evidence="11" id="KW-1185">Reference proteome</keyword>
<keyword evidence="7 9" id="KW-0472">Membrane</keyword>
<keyword evidence="4" id="KW-1003">Cell membrane</keyword>
<comment type="similarity">
    <text evidence="2">Belongs to the autoinducer-2 exporter (AI-2E) (TC 2.A.86) family.</text>
</comment>
<protein>
    <submittedName>
        <fullName evidence="10">AI-2E family transporter</fullName>
    </submittedName>
</protein>
<keyword evidence="5 9" id="KW-0812">Transmembrane</keyword>
<feature type="transmembrane region" description="Helical" evidence="9">
    <location>
        <begin position="337"/>
        <end position="358"/>
    </location>
</feature>
<feature type="transmembrane region" description="Helical" evidence="9">
    <location>
        <begin position="364"/>
        <end position="389"/>
    </location>
</feature>
<feature type="transmembrane region" description="Helical" evidence="9">
    <location>
        <begin position="135"/>
        <end position="153"/>
    </location>
</feature>
<dbReference type="PANTHER" id="PTHR21716:SF53">
    <property type="entry name" value="PERMEASE PERM-RELATED"/>
    <property type="match status" value="1"/>
</dbReference>
<feature type="transmembrane region" description="Helical" evidence="9">
    <location>
        <begin position="277"/>
        <end position="302"/>
    </location>
</feature>
<evidence type="ECO:0000256" key="4">
    <source>
        <dbReference type="ARBA" id="ARBA00022475"/>
    </source>
</evidence>
<sequence length="471" mass="48346">MKRDSERAGSDAGRGPAATGHDASAGPVAEPAPGASGGAGPETGGTPPSTAHSGEDVGAGPGQPGVEDPADAPAAGSPGAASAGTANGSPTLWERLVAALVLTDRKSRYDVPPEPDDAVESSALAARVYRHPIQVGFMGTVGVGLALLGYFILTNVGQLVVWIAIALFIALGLDPVVRWVEKRGLPRPVGVLIAMLMLAAVFAGVFGVLIPTIVAQTAQFVGSAPGFVDDFLNSDVFRTVDNQFQVRDRVTEEVNRFFADSGAVGGVFGGVLGVGTVILQGMFGTLTVLVLAVYFLASLPALKAWSYRLAPRSNRPKVQALTEQITNSVGNYVMGQAFVAGLNALYAFVLMTAVGVPFSLLLSLVVAMLAFVPLVGAVIAGILVSLVALTVGWETAAVYAGFYFAYLQLEAYFISPHVMQKAVAVPGAVAVIAVIAGGALMGIAGALMAIPLAAAAMLLLREVLIARQDRL</sequence>
<feature type="region of interest" description="Disordered" evidence="8">
    <location>
        <begin position="1"/>
        <end position="88"/>
    </location>
</feature>
<dbReference type="PANTHER" id="PTHR21716">
    <property type="entry name" value="TRANSMEMBRANE PROTEIN"/>
    <property type="match status" value="1"/>
</dbReference>
<dbReference type="RefSeq" id="WP_373970377.1">
    <property type="nucleotide sequence ID" value="NZ_JBHDLJ010000001.1"/>
</dbReference>
<evidence type="ECO:0000256" key="7">
    <source>
        <dbReference type="ARBA" id="ARBA00023136"/>
    </source>
</evidence>
<evidence type="ECO:0000313" key="11">
    <source>
        <dbReference type="Proteomes" id="UP001575652"/>
    </source>
</evidence>
<gene>
    <name evidence="10" type="ORF">ACETWP_01315</name>
</gene>
<evidence type="ECO:0000256" key="9">
    <source>
        <dbReference type="SAM" id="Phobius"/>
    </source>
</evidence>
<comment type="subcellular location">
    <subcellularLocation>
        <location evidence="1">Cell membrane</location>
        <topology evidence="1">Multi-pass membrane protein</topology>
    </subcellularLocation>
</comment>
<evidence type="ECO:0000256" key="8">
    <source>
        <dbReference type="SAM" id="MobiDB-lite"/>
    </source>
</evidence>
<accession>A0ABV4UM75</accession>
<reference evidence="10 11" key="1">
    <citation type="submission" date="2024-09" db="EMBL/GenBank/DDBJ databases">
        <authorList>
            <person name="Salinas-Garcia M.A."/>
            <person name="Prieme A."/>
        </authorList>
    </citation>
    <scope>NUCLEOTIDE SEQUENCE [LARGE SCALE GENOMIC DNA]</scope>
    <source>
        <strain evidence="10 11">DSM 21081</strain>
    </source>
</reference>
<comment type="caution">
    <text evidence="10">The sequence shown here is derived from an EMBL/GenBank/DDBJ whole genome shotgun (WGS) entry which is preliminary data.</text>
</comment>
<feature type="compositionally biased region" description="Low complexity" evidence="8">
    <location>
        <begin position="71"/>
        <end position="88"/>
    </location>
</feature>
<evidence type="ECO:0000256" key="2">
    <source>
        <dbReference type="ARBA" id="ARBA00009773"/>
    </source>
</evidence>
<evidence type="ECO:0000256" key="6">
    <source>
        <dbReference type="ARBA" id="ARBA00022989"/>
    </source>
</evidence>
<name>A0ABV4UM75_9MICC</name>
<keyword evidence="3" id="KW-0813">Transport</keyword>
<dbReference type="Proteomes" id="UP001575652">
    <property type="component" value="Unassembled WGS sequence"/>
</dbReference>
<dbReference type="InterPro" id="IPR002549">
    <property type="entry name" value="AI-2E-like"/>
</dbReference>
<organism evidence="10 11">
    <name type="scientific">Arthrobacter halodurans</name>
    <dbReference type="NCBI Taxonomy" id="516699"/>
    <lineage>
        <taxon>Bacteria</taxon>
        <taxon>Bacillati</taxon>
        <taxon>Actinomycetota</taxon>
        <taxon>Actinomycetes</taxon>
        <taxon>Micrococcales</taxon>
        <taxon>Micrococcaceae</taxon>
        <taxon>Arthrobacter</taxon>
    </lineage>
</organism>